<evidence type="ECO:0000256" key="2">
    <source>
        <dbReference type="ARBA" id="ARBA00022448"/>
    </source>
</evidence>
<dbReference type="AlphaFoldDB" id="A0A815EQ04"/>
<keyword evidence="3 6" id="KW-0812">Transmembrane</keyword>
<protein>
    <submittedName>
        <fullName evidence="8">Uncharacterized protein</fullName>
    </submittedName>
</protein>
<dbReference type="GO" id="GO:0022857">
    <property type="term" value="F:transmembrane transporter activity"/>
    <property type="evidence" value="ECO:0007669"/>
    <property type="project" value="UniProtKB-ARBA"/>
</dbReference>
<dbReference type="PANTHER" id="PTHR45649">
    <property type="entry name" value="AMINO-ACID PERMEASE BAT1"/>
    <property type="match status" value="1"/>
</dbReference>
<keyword evidence="2" id="KW-0813">Transport</keyword>
<organism evidence="8 10">
    <name type="scientific">Adineta ricciae</name>
    <name type="common">Rotifer</name>
    <dbReference type="NCBI Taxonomy" id="249248"/>
    <lineage>
        <taxon>Eukaryota</taxon>
        <taxon>Metazoa</taxon>
        <taxon>Spiralia</taxon>
        <taxon>Gnathifera</taxon>
        <taxon>Rotifera</taxon>
        <taxon>Eurotatoria</taxon>
        <taxon>Bdelloidea</taxon>
        <taxon>Adinetida</taxon>
        <taxon>Adinetidae</taxon>
        <taxon>Adineta</taxon>
    </lineage>
</organism>
<evidence type="ECO:0000256" key="5">
    <source>
        <dbReference type="ARBA" id="ARBA00023136"/>
    </source>
</evidence>
<evidence type="ECO:0000256" key="4">
    <source>
        <dbReference type="ARBA" id="ARBA00022989"/>
    </source>
</evidence>
<dbReference type="Proteomes" id="UP000663828">
    <property type="component" value="Unassembled WGS sequence"/>
</dbReference>
<sequence length="186" mass="20240">MIPSMCEQVQNPEPEVPKAIVYSVIAAGMIGIIYLIPLLFVMSNVNKLLSIPTGQPIAYIFTQSTGLLGLIYFYSSAAFNAFTGVTTICLSTSYGPPILILLVRGHHLVHNAPFHLGKLGYVINLITIVCIPLAMVIFSMPTAIPVSVSTMNFVSAIFVFFAGISIVWYIVWGKQRFIGPPISCVE</sequence>
<proteinExistence type="predicted"/>
<evidence type="ECO:0000256" key="1">
    <source>
        <dbReference type="ARBA" id="ARBA00004141"/>
    </source>
</evidence>
<evidence type="ECO:0000256" key="3">
    <source>
        <dbReference type="ARBA" id="ARBA00022692"/>
    </source>
</evidence>
<evidence type="ECO:0000313" key="10">
    <source>
        <dbReference type="Proteomes" id="UP000663852"/>
    </source>
</evidence>
<gene>
    <name evidence="8" type="ORF">EDS130_LOCUS31051</name>
    <name evidence="7" type="ORF">XAT740_LOCUS26258</name>
</gene>
<dbReference type="EMBL" id="CAJNOR010002125">
    <property type="protein sequence ID" value="CAF1251021.1"/>
    <property type="molecule type" value="Genomic_DNA"/>
</dbReference>
<dbReference type="OrthoDB" id="3900342at2759"/>
<evidence type="ECO:0000313" key="9">
    <source>
        <dbReference type="Proteomes" id="UP000663828"/>
    </source>
</evidence>
<feature type="transmembrane region" description="Helical" evidence="6">
    <location>
        <begin position="20"/>
        <end position="45"/>
    </location>
</feature>
<reference evidence="8" key="1">
    <citation type="submission" date="2021-02" db="EMBL/GenBank/DDBJ databases">
        <authorList>
            <person name="Nowell W R."/>
        </authorList>
    </citation>
    <scope>NUCLEOTIDE SEQUENCE</scope>
</reference>
<evidence type="ECO:0000313" key="7">
    <source>
        <dbReference type="EMBL" id="CAF1251021.1"/>
    </source>
</evidence>
<keyword evidence="4 6" id="KW-1133">Transmembrane helix</keyword>
<accession>A0A815EQ04</accession>
<comment type="caution">
    <text evidence="8">The sequence shown here is derived from an EMBL/GenBank/DDBJ whole genome shotgun (WGS) entry which is preliminary data.</text>
</comment>
<name>A0A815EQ04_ADIRI</name>
<feature type="transmembrane region" description="Helical" evidence="6">
    <location>
        <begin position="150"/>
        <end position="171"/>
    </location>
</feature>
<feature type="transmembrane region" description="Helical" evidence="6">
    <location>
        <begin position="81"/>
        <end position="102"/>
    </location>
</feature>
<evidence type="ECO:0000313" key="8">
    <source>
        <dbReference type="EMBL" id="CAF1309365.1"/>
    </source>
</evidence>
<feature type="transmembrane region" description="Helical" evidence="6">
    <location>
        <begin position="57"/>
        <end position="75"/>
    </location>
</feature>
<keyword evidence="5 6" id="KW-0472">Membrane</keyword>
<keyword evidence="9" id="KW-1185">Reference proteome</keyword>
<dbReference type="Proteomes" id="UP000663852">
    <property type="component" value="Unassembled WGS sequence"/>
</dbReference>
<dbReference type="PANTHER" id="PTHR45649:SF3">
    <property type="entry name" value="POLYAMINE TRANSPORTER TPO5"/>
    <property type="match status" value="1"/>
</dbReference>
<comment type="subcellular location">
    <subcellularLocation>
        <location evidence="1">Membrane</location>
        <topology evidence="1">Multi-pass membrane protein</topology>
    </subcellularLocation>
</comment>
<dbReference type="GO" id="GO:0016020">
    <property type="term" value="C:membrane"/>
    <property type="evidence" value="ECO:0007669"/>
    <property type="project" value="UniProtKB-SubCell"/>
</dbReference>
<dbReference type="EMBL" id="CAJNOJ010000223">
    <property type="protein sequence ID" value="CAF1309365.1"/>
    <property type="molecule type" value="Genomic_DNA"/>
</dbReference>
<feature type="transmembrane region" description="Helical" evidence="6">
    <location>
        <begin position="122"/>
        <end position="144"/>
    </location>
</feature>
<evidence type="ECO:0000256" key="6">
    <source>
        <dbReference type="SAM" id="Phobius"/>
    </source>
</evidence>